<evidence type="ECO:0000313" key="3">
    <source>
        <dbReference type="EMBL" id="RLV49650.1"/>
    </source>
</evidence>
<gene>
    <name evidence="3" type="ORF">D9V37_06945</name>
</gene>
<dbReference type="SUPFAM" id="SSF52317">
    <property type="entry name" value="Class I glutamine amidotransferase-like"/>
    <property type="match status" value="1"/>
</dbReference>
<keyword evidence="3" id="KW-0808">Transferase</keyword>
<comment type="similarity">
    <text evidence="1">Belongs to the peptidase C56 family.</text>
</comment>
<sequence>MSDLNGKTVAIIATDFFEEAELVSPRDALREAGAQVRIYSTKNEPIQAVEGDTQPTQKVEVDGTLDQLDVDTVDAVVVPGGTVNADRMRVEEDARAIVRAVDAAGKPLAVICHGPWLLVSAGLAQGRRLTSYASLADDLRNAGAEWVDEEVVVDENLITSRDPDDLPAFIEAIEKALTERVSA</sequence>
<dbReference type="Proteomes" id="UP000281708">
    <property type="component" value="Unassembled WGS sequence"/>
</dbReference>
<reference evidence="3 4" key="1">
    <citation type="submission" date="2018-10" db="EMBL/GenBank/DDBJ databases">
        <title>Marmoricola sp. 4Q3S-7 whole genome shotgun sequence.</title>
        <authorList>
            <person name="Li F."/>
        </authorList>
    </citation>
    <scope>NUCLEOTIDE SEQUENCE [LARGE SCALE GENOMIC DNA]</scope>
    <source>
        <strain evidence="3 4">4Q3S-7</strain>
    </source>
</reference>
<proteinExistence type="inferred from homology"/>
<evidence type="ECO:0000313" key="4">
    <source>
        <dbReference type="Proteomes" id="UP000281708"/>
    </source>
</evidence>
<dbReference type="InterPro" id="IPR029062">
    <property type="entry name" value="Class_I_gatase-like"/>
</dbReference>
<dbReference type="InterPro" id="IPR002818">
    <property type="entry name" value="DJ-1/PfpI"/>
</dbReference>
<dbReference type="InterPro" id="IPR006286">
    <property type="entry name" value="C56_PfpI-like"/>
</dbReference>
<dbReference type="NCBIfam" id="TIGR01382">
    <property type="entry name" value="PfpI"/>
    <property type="match status" value="1"/>
</dbReference>
<accession>A0A3L8P2T2</accession>
<dbReference type="PANTHER" id="PTHR42733:SF12">
    <property type="entry name" value="PROTEINASE"/>
    <property type="match status" value="1"/>
</dbReference>
<feature type="domain" description="DJ-1/PfpI" evidence="2">
    <location>
        <begin position="7"/>
        <end position="173"/>
    </location>
</feature>
<evidence type="ECO:0000256" key="1">
    <source>
        <dbReference type="ARBA" id="ARBA00008542"/>
    </source>
</evidence>
<protein>
    <submittedName>
        <fullName evidence="3">Type 1 glutamine amidotransferase</fullName>
    </submittedName>
</protein>
<keyword evidence="3" id="KW-0315">Glutamine amidotransferase</keyword>
<dbReference type="PROSITE" id="PS51276">
    <property type="entry name" value="PEPTIDASE_C56_PFPI"/>
    <property type="match status" value="1"/>
</dbReference>
<dbReference type="EMBL" id="RDBE01000006">
    <property type="protein sequence ID" value="RLV49650.1"/>
    <property type="molecule type" value="Genomic_DNA"/>
</dbReference>
<dbReference type="Pfam" id="PF01965">
    <property type="entry name" value="DJ-1_PfpI"/>
    <property type="match status" value="1"/>
</dbReference>
<dbReference type="Gene3D" id="3.40.50.880">
    <property type="match status" value="1"/>
</dbReference>
<dbReference type="OrthoDB" id="9792284at2"/>
<comment type="caution">
    <text evidence="3">The sequence shown here is derived from an EMBL/GenBank/DDBJ whole genome shotgun (WGS) entry which is preliminary data.</text>
</comment>
<dbReference type="GO" id="GO:0016740">
    <property type="term" value="F:transferase activity"/>
    <property type="evidence" value="ECO:0007669"/>
    <property type="project" value="UniProtKB-KW"/>
</dbReference>
<dbReference type="AlphaFoldDB" id="A0A3L8P2T2"/>
<organism evidence="3 4">
    <name type="scientific">Nocardioides mangrovicus</name>
    <dbReference type="NCBI Taxonomy" id="2478913"/>
    <lineage>
        <taxon>Bacteria</taxon>
        <taxon>Bacillati</taxon>
        <taxon>Actinomycetota</taxon>
        <taxon>Actinomycetes</taxon>
        <taxon>Propionibacteriales</taxon>
        <taxon>Nocardioidaceae</taxon>
        <taxon>Nocardioides</taxon>
    </lineage>
</organism>
<dbReference type="RefSeq" id="WP_121805415.1">
    <property type="nucleotide sequence ID" value="NZ_RDBE01000006.1"/>
</dbReference>
<dbReference type="CDD" id="cd03134">
    <property type="entry name" value="GATase1_PfpI_like"/>
    <property type="match status" value="1"/>
</dbReference>
<evidence type="ECO:0000259" key="2">
    <source>
        <dbReference type="Pfam" id="PF01965"/>
    </source>
</evidence>
<keyword evidence="4" id="KW-1185">Reference proteome</keyword>
<dbReference type="PANTHER" id="PTHR42733">
    <property type="entry name" value="DJ-1 PROTEIN"/>
    <property type="match status" value="1"/>
</dbReference>
<name>A0A3L8P2T2_9ACTN</name>